<gene>
    <name evidence="3" type="primary">LOC107152355</name>
</gene>
<dbReference type="Ensembl" id="ENSMMMT00000003099.1">
    <property type="protein sequence ID" value="ENSMMMP00000002745.1"/>
    <property type="gene ID" value="ENSMMMG00000002514.1"/>
</dbReference>
<comment type="similarity">
    <text evidence="1">Belongs to the histone H2B family.</text>
</comment>
<dbReference type="GO" id="GO:0003677">
    <property type="term" value="F:DNA binding"/>
    <property type="evidence" value="ECO:0007669"/>
    <property type="project" value="InterPro"/>
</dbReference>
<dbReference type="GO" id="GO:0046982">
    <property type="term" value="F:protein heterodimerization activity"/>
    <property type="evidence" value="ECO:0007669"/>
    <property type="project" value="InterPro"/>
</dbReference>
<dbReference type="Gene3D" id="1.10.20.10">
    <property type="entry name" value="Histone, subunit A"/>
    <property type="match status" value="1"/>
</dbReference>
<dbReference type="GO" id="GO:0005634">
    <property type="term" value="C:nucleus"/>
    <property type="evidence" value="ECO:0007669"/>
    <property type="project" value="Ensembl"/>
</dbReference>
<reference evidence="3" key="1">
    <citation type="submission" date="2025-08" db="UniProtKB">
        <authorList>
            <consortium name="Ensembl"/>
        </authorList>
    </citation>
    <scope>IDENTIFICATION</scope>
</reference>
<dbReference type="Proteomes" id="UP000694407">
    <property type="component" value="Unplaced"/>
</dbReference>
<dbReference type="AlphaFoldDB" id="A0A8C5YQS4"/>
<dbReference type="InterPro" id="IPR007125">
    <property type="entry name" value="H2A/H2B/H3"/>
</dbReference>
<dbReference type="SMART" id="SM00427">
    <property type="entry name" value="H2B"/>
    <property type="match status" value="1"/>
</dbReference>
<dbReference type="GeneID" id="107152355"/>
<name>A0A8C5YQS4_MARMA</name>
<protein>
    <submittedName>
        <fullName evidence="3">Histone H2B subacrosomal variant-like</fullName>
    </submittedName>
</protein>
<dbReference type="Pfam" id="PF00125">
    <property type="entry name" value="Histone"/>
    <property type="match status" value="1"/>
</dbReference>
<dbReference type="KEGG" id="mmma:107152355"/>
<dbReference type="GO" id="GO:0000786">
    <property type="term" value="C:nucleosome"/>
    <property type="evidence" value="ECO:0007669"/>
    <property type="project" value="InterPro"/>
</dbReference>
<dbReference type="InterPro" id="IPR000558">
    <property type="entry name" value="Histone_H2B"/>
</dbReference>
<accession>A0A8C5YQS4</accession>
<dbReference type="OrthoDB" id="9448092at2759"/>
<organism evidence="3 4">
    <name type="scientific">Marmota marmota marmota</name>
    <name type="common">Alpine marmot</name>
    <dbReference type="NCBI Taxonomy" id="9994"/>
    <lineage>
        <taxon>Eukaryota</taxon>
        <taxon>Metazoa</taxon>
        <taxon>Chordata</taxon>
        <taxon>Craniata</taxon>
        <taxon>Vertebrata</taxon>
        <taxon>Euteleostomi</taxon>
        <taxon>Mammalia</taxon>
        <taxon>Eutheria</taxon>
        <taxon>Euarchontoglires</taxon>
        <taxon>Glires</taxon>
        <taxon>Rodentia</taxon>
        <taxon>Sciuromorpha</taxon>
        <taxon>Sciuridae</taxon>
        <taxon>Xerinae</taxon>
        <taxon>Marmotini</taxon>
        <taxon>Marmota</taxon>
    </lineage>
</organism>
<dbReference type="CDD" id="cd22910">
    <property type="entry name" value="HFD_H2B"/>
    <property type="match status" value="1"/>
</dbReference>
<evidence type="ECO:0000256" key="1">
    <source>
        <dbReference type="ARBA" id="ARBA00006846"/>
    </source>
</evidence>
<dbReference type="InterPro" id="IPR009072">
    <property type="entry name" value="Histone-fold"/>
</dbReference>
<feature type="domain" description="Core Histone H2A/H2B/H3" evidence="2">
    <location>
        <begin position="21"/>
        <end position="97"/>
    </location>
</feature>
<dbReference type="GO" id="GO:0030527">
    <property type="term" value="F:structural constituent of chromatin"/>
    <property type="evidence" value="ECO:0007669"/>
    <property type="project" value="InterPro"/>
</dbReference>
<evidence type="ECO:0000313" key="3">
    <source>
        <dbReference type="Ensembl" id="ENSMMMP00000002745.1"/>
    </source>
</evidence>
<dbReference type="PANTHER" id="PTHR23428">
    <property type="entry name" value="HISTONE H2B"/>
    <property type="match status" value="1"/>
</dbReference>
<dbReference type="RefSeq" id="XP_015353374.1">
    <property type="nucleotide sequence ID" value="XM_015497888.1"/>
</dbReference>
<sequence>MARRTIHKYSYCKGHLSPISRKKSSSSTSLSHRNYSLYVNRVLKEVVPQRGMSSRTLDFMNTLINDIFDRIAKEAHHLMHFRKRCTLTPEDIQKAVYMLLPENLAKYAVTFGSEAVDRFVRS</sequence>
<dbReference type="SUPFAM" id="SSF47113">
    <property type="entry name" value="Histone-fold"/>
    <property type="match status" value="1"/>
</dbReference>
<evidence type="ECO:0000313" key="4">
    <source>
        <dbReference type="Proteomes" id="UP000694407"/>
    </source>
</evidence>
<reference evidence="3" key="2">
    <citation type="submission" date="2025-09" db="UniProtKB">
        <authorList>
            <consortium name="Ensembl"/>
        </authorList>
    </citation>
    <scope>IDENTIFICATION</scope>
</reference>
<dbReference type="FunFam" id="1.10.20.10:FF:000043">
    <property type="entry name" value="Histone H2B"/>
    <property type="match status" value="1"/>
</dbReference>
<keyword evidence="4" id="KW-1185">Reference proteome</keyword>
<proteinExistence type="inferred from homology"/>
<evidence type="ECO:0000259" key="2">
    <source>
        <dbReference type="Pfam" id="PF00125"/>
    </source>
</evidence>
<dbReference type="PRINTS" id="PR00621">
    <property type="entry name" value="HISTONEH2B"/>
</dbReference>
<dbReference type="GeneTree" id="ENSGT01150000287005"/>